<dbReference type="AlphaFoldDB" id="A0A9P9D7Z5"/>
<dbReference type="Proteomes" id="UP000700596">
    <property type="component" value="Unassembled WGS sequence"/>
</dbReference>
<name>A0A9P9D7Z5_9PLEO</name>
<protein>
    <submittedName>
        <fullName evidence="1">Uncharacterized protein</fullName>
    </submittedName>
</protein>
<dbReference type="EMBL" id="JAGMWT010000017">
    <property type="protein sequence ID" value="KAH7114388.1"/>
    <property type="molecule type" value="Genomic_DNA"/>
</dbReference>
<reference evidence="1" key="1">
    <citation type="journal article" date="2021" name="Nat. Commun.">
        <title>Genetic determinants of endophytism in the Arabidopsis root mycobiome.</title>
        <authorList>
            <person name="Mesny F."/>
            <person name="Miyauchi S."/>
            <person name="Thiergart T."/>
            <person name="Pickel B."/>
            <person name="Atanasova L."/>
            <person name="Karlsson M."/>
            <person name="Huettel B."/>
            <person name="Barry K.W."/>
            <person name="Haridas S."/>
            <person name="Chen C."/>
            <person name="Bauer D."/>
            <person name="Andreopoulos W."/>
            <person name="Pangilinan J."/>
            <person name="LaButti K."/>
            <person name="Riley R."/>
            <person name="Lipzen A."/>
            <person name="Clum A."/>
            <person name="Drula E."/>
            <person name="Henrissat B."/>
            <person name="Kohler A."/>
            <person name="Grigoriev I.V."/>
            <person name="Martin F.M."/>
            <person name="Hacquard S."/>
        </authorList>
    </citation>
    <scope>NUCLEOTIDE SEQUENCE</scope>
    <source>
        <strain evidence="1">MPI-CAGE-CH-0243</strain>
    </source>
</reference>
<sequence length="201" mass="23103">MLSRRDSFPYLSLHTNDTYLSLPTRPTYIIVHVHVHVHMYLPPACARYRTKHMRFIGLHQLTLPPLLASPTIQVQNKTKKKTDRYVSQCGPQRSRTSTSIGPNKYRQIKFKHRLIVPTMRYHAHVASHRYCIRDRRKSSSLLFGQLILASSQSKGPPVFGAVMSGCQLSRPVFRPWPAPIRWNGVQKEVGTWGMGPLFLFA</sequence>
<keyword evidence="2" id="KW-1185">Reference proteome</keyword>
<evidence type="ECO:0000313" key="2">
    <source>
        <dbReference type="Proteomes" id="UP000700596"/>
    </source>
</evidence>
<accession>A0A9P9D7Z5</accession>
<evidence type="ECO:0000313" key="1">
    <source>
        <dbReference type="EMBL" id="KAH7114388.1"/>
    </source>
</evidence>
<comment type="caution">
    <text evidence="1">The sequence shown here is derived from an EMBL/GenBank/DDBJ whole genome shotgun (WGS) entry which is preliminary data.</text>
</comment>
<feature type="non-terminal residue" evidence="1">
    <location>
        <position position="201"/>
    </location>
</feature>
<proteinExistence type="predicted"/>
<organism evidence="1 2">
    <name type="scientific">Dendryphion nanum</name>
    <dbReference type="NCBI Taxonomy" id="256645"/>
    <lineage>
        <taxon>Eukaryota</taxon>
        <taxon>Fungi</taxon>
        <taxon>Dikarya</taxon>
        <taxon>Ascomycota</taxon>
        <taxon>Pezizomycotina</taxon>
        <taxon>Dothideomycetes</taxon>
        <taxon>Pleosporomycetidae</taxon>
        <taxon>Pleosporales</taxon>
        <taxon>Torulaceae</taxon>
        <taxon>Dendryphion</taxon>
    </lineage>
</organism>
<gene>
    <name evidence="1" type="ORF">B0J11DRAFT_540879</name>
</gene>